<comment type="caution">
    <text evidence="10">Lacks conserved residue(s) required for the propagation of feature annotation.</text>
</comment>
<comment type="similarity">
    <text evidence="10">Belongs to the adenylate cyclase family. DacA/CdaA subfamily.</text>
</comment>
<dbReference type="GO" id="GO:0005524">
    <property type="term" value="F:ATP binding"/>
    <property type="evidence" value="ECO:0007669"/>
    <property type="project" value="UniProtKB-UniRule"/>
</dbReference>
<dbReference type="GO" id="GO:0004016">
    <property type="term" value="F:adenylate cyclase activity"/>
    <property type="evidence" value="ECO:0007669"/>
    <property type="project" value="UniProtKB-UniRule"/>
</dbReference>
<evidence type="ECO:0000313" key="12">
    <source>
        <dbReference type="EMBL" id="HGK28743.1"/>
    </source>
</evidence>
<evidence type="ECO:0000256" key="2">
    <source>
        <dbReference type="ARBA" id="ARBA00022475"/>
    </source>
</evidence>
<dbReference type="InterPro" id="IPR036888">
    <property type="entry name" value="DNA_integrity_DisA_N_sf"/>
</dbReference>
<dbReference type="Pfam" id="PF19293">
    <property type="entry name" value="CdaA_N"/>
    <property type="match status" value="1"/>
</dbReference>
<organism evidence="12">
    <name type="scientific">candidate division WOR-3 bacterium</name>
    <dbReference type="NCBI Taxonomy" id="2052148"/>
    <lineage>
        <taxon>Bacteria</taxon>
        <taxon>Bacteria division WOR-3</taxon>
    </lineage>
</organism>
<accession>A0A7C4CC40</accession>
<reference evidence="12" key="1">
    <citation type="journal article" date="2020" name="mSystems">
        <title>Genome- and Community-Level Interaction Insights into Carbon Utilization and Element Cycling Functions of Hydrothermarchaeota in Hydrothermal Sediment.</title>
        <authorList>
            <person name="Zhou Z."/>
            <person name="Liu Y."/>
            <person name="Xu W."/>
            <person name="Pan J."/>
            <person name="Luo Z.H."/>
            <person name="Li M."/>
        </authorList>
    </citation>
    <scope>NUCLEOTIDE SEQUENCE [LARGE SCALE GENOMIC DNA]</scope>
    <source>
        <strain evidence="12">SpSt-488</strain>
    </source>
</reference>
<dbReference type="HAMAP" id="MF_01499">
    <property type="entry name" value="DacA"/>
    <property type="match status" value="1"/>
</dbReference>
<evidence type="ECO:0000256" key="5">
    <source>
        <dbReference type="ARBA" id="ARBA00022695"/>
    </source>
</evidence>
<dbReference type="InterPro" id="IPR045585">
    <property type="entry name" value="CdaA_N"/>
</dbReference>
<sequence>MTGFLRFRLVDAVDILLVALIVYYFLRFIRGTRAIRMLYALLVFLAVSLVARWLDFRALGVIVSSLTTVWIVAFVILFQPEIRNLLARFGRYRPLRFLLRQQADAAVIDEVVEAAAQMKERGIGGLIVIEREIGLREYAETGTRVESRLSAPLLVSLFTPPAPLHDGAVIVTGGLVIAAGCTLPLSDVTYQDGPLGMRHRAGLGIATVTDAAVVVISETSGRIGFACRGRLVLNLTPSQLKYNLTHTLLKEA</sequence>
<gene>
    <name evidence="10" type="primary">dacA</name>
    <name evidence="12" type="ORF">ENS41_07295</name>
</gene>
<dbReference type="PIRSF" id="PIRSF004793">
    <property type="entry name" value="UCP004793"/>
    <property type="match status" value="1"/>
</dbReference>
<keyword evidence="2 10" id="KW-1003">Cell membrane</keyword>
<proteinExistence type="inferred from homology"/>
<keyword evidence="7 10" id="KW-0067">ATP-binding</keyword>
<evidence type="ECO:0000256" key="4">
    <source>
        <dbReference type="ARBA" id="ARBA00022692"/>
    </source>
</evidence>
<dbReference type="PANTHER" id="PTHR34185">
    <property type="entry name" value="DIADENYLATE CYCLASE"/>
    <property type="match status" value="1"/>
</dbReference>
<dbReference type="GO" id="GO:0006171">
    <property type="term" value="P:cAMP biosynthetic process"/>
    <property type="evidence" value="ECO:0007669"/>
    <property type="project" value="InterPro"/>
</dbReference>
<evidence type="ECO:0000256" key="1">
    <source>
        <dbReference type="ARBA" id="ARBA00000877"/>
    </source>
</evidence>
<keyword evidence="8 10" id="KW-1133">Transmembrane helix</keyword>
<dbReference type="SUPFAM" id="SSF143597">
    <property type="entry name" value="YojJ-like"/>
    <property type="match status" value="1"/>
</dbReference>
<comment type="function">
    <text evidence="10">Catalyzes the condensation of 2 ATP molecules into cyclic di-AMP (c-di-AMP), a second messenger used to regulate differing processes in different bacteria.</text>
</comment>
<feature type="transmembrane region" description="Helical" evidence="10">
    <location>
        <begin position="6"/>
        <end position="26"/>
    </location>
</feature>
<comment type="catalytic activity">
    <reaction evidence="1 10">
        <text>2 ATP = 3',3'-c-di-AMP + 2 diphosphate</text>
        <dbReference type="Rhea" id="RHEA:35655"/>
        <dbReference type="ChEBI" id="CHEBI:30616"/>
        <dbReference type="ChEBI" id="CHEBI:33019"/>
        <dbReference type="ChEBI" id="CHEBI:71500"/>
        <dbReference type="EC" id="2.7.7.85"/>
    </reaction>
</comment>
<evidence type="ECO:0000256" key="3">
    <source>
        <dbReference type="ARBA" id="ARBA00022679"/>
    </source>
</evidence>
<evidence type="ECO:0000256" key="9">
    <source>
        <dbReference type="ARBA" id="ARBA00023136"/>
    </source>
</evidence>
<feature type="transmembrane region" description="Helical" evidence="10">
    <location>
        <begin position="60"/>
        <end position="78"/>
    </location>
</feature>
<keyword evidence="5 10" id="KW-0548">Nucleotidyltransferase</keyword>
<keyword evidence="6 10" id="KW-0547">Nucleotide-binding</keyword>
<evidence type="ECO:0000256" key="10">
    <source>
        <dbReference type="HAMAP-Rule" id="MF_01499"/>
    </source>
</evidence>
<dbReference type="InterPro" id="IPR050338">
    <property type="entry name" value="DisA"/>
</dbReference>
<dbReference type="InterPro" id="IPR003390">
    <property type="entry name" value="DNA_integrity_scan_DisA_N"/>
</dbReference>
<evidence type="ECO:0000259" key="11">
    <source>
        <dbReference type="PROSITE" id="PS51794"/>
    </source>
</evidence>
<dbReference type="InterPro" id="IPR034701">
    <property type="entry name" value="CdaA"/>
</dbReference>
<protein>
    <recommendedName>
        <fullName evidence="10">Diadenylate cyclase</fullName>
        <shortName evidence="10">DAC</shortName>
        <ecNumber evidence="10">2.7.7.85</ecNumber>
    </recommendedName>
    <alternativeName>
        <fullName evidence="10">Cyclic-di-AMP synthase</fullName>
        <shortName evidence="10">c-di-AMP synthase</shortName>
    </alternativeName>
</protein>
<dbReference type="NCBIfam" id="TIGR00159">
    <property type="entry name" value="diadenylate cyclase CdaA"/>
    <property type="match status" value="1"/>
</dbReference>
<dbReference type="Pfam" id="PF02457">
    <property type="entry name" value="DAC"/>
    <property type="match status" value="1"/>
</dbReference>
<dbReference type="GO" id="GO:0106408">
    <property type="term" value="F:diadenylate cyclase activity"/>
    <property type="evidence" value="ECO:0007669"/>
    <property type="project" value="UniProtKB-EC"/>
</dbReference>
<dbReference type="EC" id="2.7.7.85" evidence="10"/>
<keyword evidence="4 10" id="KW-0812">Transmembrane</keyword>
<evidence type="ECO:0000256" key="6">
    <source>
        <dbReference type="ARBA" id="ARBA00022741"/>
    </source>
</evidence>
<dbReference type="InterPro" id="IPR014046">
    <property type="entry name" value="C-di-AMP_synthase"/>
</dbReference>
<comment type="subunit">
    <text evidence="10">Probably a homodimer.</text>
</comment>
<evidence type="ECO:0000256" key="7">
    <source>
        <dbReference type="ARBA" id="ARBA00022840"/>
    </source>
</evidence>
<feature type="domain" description="DAC" evidence="11">
    <location>
        <begin position="79"/>
        <end position="237"/>
    </location>
</feature>
<evidence type="ECO:0000256" key="8">
    <source>
        <dbReference type="ARBA" id="ARBA00022989"/>
    </source>
</evidence>
<dbReference type="Gene3D" id="3.40.1700.10">
    <property type="entry name" value="DNA integrity scanning protein, DisA, N-terminal domain"/>
    <property type="match status" value="1"/>
</dbReference>
<feature type="transmembrane region" description="Helical" evidence="10">
    <location>
        <begin position="38"/>
        <end position="54"/>
    </location>
</feature>
<dbReference type="PANTHER" id="PTHR34185:SF1">
    <property type="entry name" value="DIADENYLATE CYCLASE"/>
    <property type="match status" value="1"/>
</dbReference>
<comment type="caution">
    <text evidence="12">The sequence shown here is derived from an EMBL/GenBank/DDBJ whole genome shotgun (WGS) entry which is preliminary data.</text>
</comment>
<keyword evidence="3 10" id="KW-0808">Transferase</keyword>
<dbReference type="EMBL" id="DSUT01000153">
    <property type="protein sequence ID" value="HGK28743.1"/>
    <property type="molecule type" value="Genomic_DNA"/>
</dbReference>
<dbReference type="PROSITE" id="PS51794">
    <property type="entry name" value="DAC"/>
    <property type="match status" value="1"/>
</dbReference>
<dbReference type="AlphaFoldDB" id="A0A7C4CC40"/>
<keyword evidence="9 10" id="KW-0472">Membrane</keyword>
<name>A0A7C4CC40_UNCW3</name>